<sequence length="171" mass="19067">MRRWGQRFSPEKEKSNASDPKEDNEAKSEEEHQGSQGSEANTKTIQEVEKEEGSSPDISRIQSKDDEDTRDGVVPISPLPKDPEHTRLDKDPEGQEHPAKKLEESIDLTILERHSAAFLQCFQDSIHVAISCETGFKALLKEAREGFKDGNASGPNPEEPTKFNETPVPSN</sequence>
<evidence type="ECO:0000313" key="2">
    <source>
        <dbReference type="Proteomes" id="UP001060085"/>
    </source>
</evidence>
<organism evidence="1 2">
    <name type="scientific">Catharanthus roseus</name>
    <name type="common">Madagascar periwinkle</name>
    <name type="synonym">Vinca rosea</name>
    <dbReference type="NCBI Taxonomy" id="4058"/>
    <lineage>
        <taxon>Eukaryota</taxon>
        <taxon>Viridiplantae</taxon>
        <taxon>Streptophyta</taxon>
        <taxon>Embryophyta</taxon>
        <taxon>Tracheophyta</taxon>
        <taxon>Spermatophyta</taxon>
        <taxon>Magnoliopsida</taxon>
        <taxon>eudicotyledons</taxon>
        <taxon>Gunneridae</taxon>
        <taxon>Pentapetalae</taxon>
        <taxon>asterids</taxon>
        <taxon>lamiids</taxon>
        <taxon>Gentianales</taxon>
        <taxon>Apocynaceae</taxon>
        <taxon>Rauvolfioideae</taxon>
        <taxon>Vinceae</taxon>
        <taxon>Catharanthinae</taxon>
        <taxon>Catharanthus</taxon>
    </lineage>
</organism>
<protein>
    <submittedName>
        <fullName evidence="1">Uncharacterized protein</fullName>
    </submittedName>
</protein>
<keyword evidence="2" id="KW-1185">Reference proteome</keyword>
<comment type="caution">
    <text evidence="1">The sequence shown here is derived from an EMBL/GenBank/DDBJ whole genome shotgun (WGS) entry which is preliminary data.</text>
</comment>
<name>A0ACB9ZRV9_CATRO</name>
<evidence type="ECO:0000313" key="1">
    <source>
        <dbReference type="EMBL" id="KAI5649541.1"/>
    </source>
</evidence>
<dbReference type="Proteomes" id="UP001060085">
    <property type="component" value="Linkage Group LG08"/>
</dbReference>
<accession>A0ACB9ZRV9</accession>
<dbReference type="EMBL" id="CM044708">
    <property type="protein sequence ID" value="KAI5649541.1"/>
    <property type="molecule type" value="Genomic_DNA"/>
</dbReference>
<proteinExistence type="predicted"/>
<gene>
    <name evidence="1" type="ORF">M9H77_35546</name>
</gene>
<reference evidence="2" key="1">
    <citation type="journal article" date="2023" name="Nat. Plants">
        <title>Single-cell RNA sequencing provides a high-resolution roadmap for understanding the multicellular compartmentation of specialized metabolism.</title>
        <authorList>
            <person name="Sun S."/>
            <person name="Shen X."/>
            <person name="Li Y."/>
            <person name="Li Y."/>
            <person name="Wang S."/>
            <person name="Li R."/>
            <person name="Zhang H."/>
            <person name="Shen G."/>
            <person name="Guo B."/>
            <person name="Wei J."/>
            <person name="Xu J."/>
            <person name="St-Pierre B."/>
            <person name="Chen S."/>
            <person name="Sun C."/>
        </authorList>
    </citation>
    <scope>NUCLEOTIDE SEQUENCE [LARGE SCALE GENOMIC DNA]</scope>
</reference>